<reference evidence="1 2" key="1">
    <citation type="journal article" date="2022" name="Genome Biol. Evol.">
        <title>The Spruce Budworm Genome: Reconstructing the Evolutionary History of Antifreeze Proteins.</title>
        <authorList>
            <person name="Beliveau C."/>
            <person name="Gagne P."/>
            <person name="Picq S."/>
            <person name="Vernygora O."/>
            <person name="Keeling C.I."/>
            <person name="Pinkney K."/>
            <person name="Doucet D."/>
            <person name="Wen F."/>
            <person name="Johnston J.S."/>
            <person name="Maaroufi H."/>
            <person name="Boyle B."/>
            <person name="Laroche J."/>
            <person name="Dewar K."/>
            <person name="Juretic N."/>
            <person name="Blackburn G."/>
            <person name="Nisole A."/>
            <person name="Brunet B."/>
            <person name="Brandao M."/>
            <person name="Lumley L."/>
            <person name="Duan J."/>
            <person name="Quan G."/>
            <person name="Lucarotti C.J."/>
            <person name="Roe A.D."/>
            <person name="Sperling F.A.H."/>
            <person name="Levesque R.C."/>
            <person name="Cusson M."/>
        </authorList>
    </citation>
    <scope>NUCLEOTIDE SEQUENCE [LARGE SCALE GENOMIC DNA]</scope>
    <source>
        <strain evidence="1">Glfc:IPQL:Cfum</strain>
    </source>
</reference>
<gene>
    <name evidence="1" type="ORF">MSG28_002467</name>
</gene>
<accession>A0ACC0JVL4</accession>
<keyword evidence="2" id="KW-1185">Reference proteome</keyword>
<protein>
    <submittedName>
        <fullName evidence="1">Uncharacterized protein</fullName>
    </submittedName>
</protein>
<organism evidence="1 2">
    <name type="scientific">Choristoneura fumiferana</name>
    <name type="common">Spruce budworm moth</name>
    <name type="synonym">Archips fumiferana</name>
    <dbReference type="NCBI Taxonomy" id="7141"/>
    <lineage>
        <taxon>Eukaryota</taxon>
        <taxon>Metazoa</taxon>
        <taxon>Ecdysozoa</taxon>
        <taxon>Arthropoda</taxon>
        <taxon>Hexapoda</taxon>
        <taxon>Insecta</taxon>
        <taxon>Pterygota</taxon>
        <taxon>Neoptera</taxon>
        <taxon>Endopterygota</taxon>
        <taxon>Lepidoptera</taxon>
        <taxon>Glossata</taxon>
        <taxon>Ditrysia</taxon>
        <taxon>Tortricoidea</taxon>
        <taxon>Tortricidae</taxon>
        <taxon>Tortricinae</taxon>
        <taxon>Choristoneura</taxon>
    </lineage>
</organism>
<evidence type="ECO:0000313" key="1">
    <source>
        <dbReference type="EMBL" id="KAI8428246.1"/>
    </source>
</evidence>
<evidence type="ECO:0000313" key="2">
    <source>
        <dbReference type="Proteomes" id="UP001064048"/>
    </source>
</evidence>
<comment type="caution">
    <text evidence="1">The sequence shown here is derived from an EMBL/GenBank/DDBJ whole genome shotgun (WGS) entry which is preliminary data.</text>
</comment>
<name>A0ACC0JVL4_CHOFU</name>
<dbReference type="Proteomes" id="UP001064048">
    <property type="component" value="Chromosome 3"/>
</dbReference>
<proteinExistence type="predicted"/>
<sequence>MRSAVRSHSPDNMVYYSVIVIFVVVAPQVFADEDANVMSCLEMFKPEHIAEHCCQDMSMFNKEFESCQTKEGEWECENAKCLFEKAGILNGDTIDEKKAAELLDKQKKEYPDNKAMFDRVQAQCMEGKYEEYPPKEACPLIKLQICSYIHSVVECQNWKPGDTCKKMSDHAKTCKSVLDSTTK</sequence>
<dbReference type="EMBL" id="CM046103">
    <property type="protein sequence ID" value="KAI8428246.1"/>
    <property type="molecule type" value="Genomic_DNA"/>
</dbReference>